<evidence type="ECO:0000256" key="3">
    <source>
        <dbReference type="ARBA" id="ARBA00023002"/>
    </source>
</evidence>
<evidence type="ECO:0000256" key="4">
    <source>
        <dbReference type="ARBA" id="ARBA00023033"/>
    </source>
</evidence>
<dbReference type="InterPro" id="IPR019921">
    <property type="entry name" value="Lucif-like_OxRdtase_Rv2161c"/>
</dbReference>
<dbReference type="SUPFAM" id="SSF51679">
    <property type="entry name" value="Bacterial luciferase-like"/>
    <property type="match status" value="1"/>
</dbReference>
<dbReference type="RefSeq" id="WP_377253640.1">
    <property type="nucleotide sequence ID" value="NZ_JBHLUH010000047.1"/>
</dbReference>
<accession>A0ABV6M716</accession>
<gene>
    <name evidence="6" type="ORF">ACFFIA_22735</name>
</gene>
<dbReference type="InterPro" id="IPR011251">
    <property type="entry name" value="Luciferase-like_dom"/>
</dbReference>
<protein>
    <submittedName>
        <fullName evidence="6">TIGR03619 family F420-dependent LLM class oxidoreductase</fullName>
        <ecNumber evidence="6">1.-.-.-</ecNumber>
    </submittedName>
</protein>
<evidence type="ECO:0000313" key="6">
    <source>
        <dbReference type="EMBL" id="MFC0530481.1"/>
    </source>
</evidence>
<proteinExistence type="predicted"/>
<evidence type="ECO:0000256" key="2">
    <source>
        <dbReference type="ARBA" id="ARBA00022643"/>
    </source>
</evidence>
<dbReference type="Gene3D" id="3.20.20.30">
    <property type="entry name" value="Luciferase-like domain"/>
    <property type="match status" value="1"/>
</dbReference>
<evidence type="ECO:0000313" key="7">
    <source>
        <dbReference type="Proteomes" id="UP001589867"/>
    </source>
</evidence>
<keyword evidence="1" id="KW-0285">Flavoprotein</keyword>
<dbReference type="EC" id="1.-.-.-" evidence="6"/>
<dbReference type="NCBIfam" id="TIGR03619">
    <property type="entry name" value="F420_Rv2161c"/>
    <property type="match status" value="1"/>
</dbReference>
<reference evidence="6 7" key="1">
    <citation type="submission" date="2024-09" db="EMBL/GenBank/DDBJ databases">
        <authorList>
            <person name="Sun Q."/>
            <person name="Mori K."/>
        </authorList>
    </citation>
    <scope>NUCLEOTIDE SEQUENCE [LARGE SCALE GENOMIC DNA]</scope>
    <source>
        <strain evidence="6 7">TBRC 3947</strain>
    </source>
</reference>
<dbReference type="InterPro" id="IPR050172">
    <property type="entry name" value="SsuD_RutA_monooxygenase"/>
</dbReference>
<dbReference type="PANTHER" id="PTHR42847">
    <property type="entry name" value="ALKANESULFONATE MONOOXYGENASE"/>
    <property type="match status" value="1"/>
</dbReference>
<feature type="domain" description="Luciferase-like" evidence="5">
    <location>
        <begin position="18"/>
        <end position="238"/>
    </location>
</feature>
<name>A0ABV6M716_9ACTN</name>
<organism evidence="6 7">
    <name type="scientific">Phytohabitans kaempferiae</name>
    <dbReference type="NCBI Taxonomy" id="1620943"/>
    <lineage>
        <taxon>Bacteria</taxon>
        <taxon>Bacillati</taxon>
        <taxon>Actinomycetota</taxon>
        <taxon>Actinomycetes</taxon>
        <taxon>Micromonosporales</taxon>
        <taxon>Micromonosporaceae</taxon>
    </lineage>
</organism>
<evidence type="ECO:0000259" key="5">
    <source>
        <dbReference type="Pfam" id="PF00296"/>
    </source>
</evidence>
<keyword evidence="7" id="KW-1185">Reference proteome</keyword>
<evidence type="ECO:0000256" key="1">
    <source>
        <dbReference type="ARBA" id="ARBA00022630"/>
    </source>
</evidence>
<keyword evidence="2" id="KW-0288">FMN</keyword>
<dbReference type="PANTHER" id="PTHR42847:SF4">
    <property type="entry name" value="ALKANESULFONATE MONOOXYGENASE-RELATED"/>
    <property type="match status" value="1"/>
</dbReference>
<dbReference type="EMBL" id="JBHLUH010000047">
    <property type="protein sequence ID" value="MFC0530481.1"/>
    <property type="molecule type" value="Genomic_DNA"/>
</dbReference>
<dbReference type="InterPro" id="IPR036661">
    <property type="entry name" value="Luciferase-like_sf"/>
</dbReference>
<dbReference type="Proteomes" id="UP001589867">
    <property type="component" value="Unassembled WGS sequence"/>
</dbReference>
<dbReference type="Pfam" id="PF00296">
    <property type="entry name" value="Bac_luciferase"/>
    <property type="match status" value="1"/>
</dbReference>
<keyword evidence="4" id="KW-0503">Monooxygenase</keyword>
<sequence>MSAPAVGVMYANVGALASPECARALALACTELGVESVWTVEHVVVTPAMRQARSYPPDRRTPDVLADQQPVPDPLLWLTWFAAHSSDVRLGTAALVLPLRDASVTAKEVATLDVLSGGRVELGVGVGWAEDEFRATGHPFDGRGRLVETQLDTLRELWGERPHPEAGGWARPAPVQRPVPLHICGSSPVAARRAARLGAGFLPANLADAARLVPYYRERAARHGMDPARLPVTLGASTRAEHRELLRTLAPARVLVPPPAGPAEKVRDQLAALLSRYAW</sequence>
<dbReference type="GO" id="GO:0016491">
    <property type="term" value="F:oxidoreductase activity"/>
    <property type="evidence" value="ECO:0007669"/>
    <property type="project" value="UniProtKB-KW"/>
</dbReference>
<comment type="caution">
    <text evidence="6">The sequence shown here is derived from an EMBL/GenBank/DDBJ whole genome shotgun (WGS) entry which is preliminary data.</text>
</comment>
<keyword evidence="3 6" id="KW-0560">Oxidoreductase</keyword>